<evidence type="ECO:0000256" key="3">
    <source>
        <dbReference type="SAM" id="Coils"/>
    </source>
</evidence>
<dbReference type="GO" id="GO:0000976">
    <property type="term" value="F:transcription cis-regulatory region binding"/>
    <property type="evidence" value="ECO:0007669"/>
    <property type="project" value="InterPro"/>
</dbReference>
<feature type="compositionally biased region" description="Polar residues" evidence="4">
    <location>
        <begin position="224"/>
        <end position="254"/>
    </location>
</feature>
<keyword evidence="7" id="KW-1185">Reference proteome</keyword>
<feature type="region of interest" description="Disordered" evidence="4">
    <location>
        <begin position="185"/>
        <end position="272"/>
    </location>
</feature>
<dbReference type="SMART" id="SM00338">
    <property type="entry name" value="BRLZ"/>
    <property type="match status" value="1"/>
</dbReference>
<dbReference type="HOGENOM" id="CLU_633357_0_0_1"/>
<evidence type="ECO:0000313" key="6">
    <source>
        <dbReference type="EMBL" id="EKM61031.1"/>
    </source>
</evidence>
<dbReference type="KEGG" id="pco:PHACADRAFT_247347"/>
<dbReference type="PANTHER" id="PTHR40621">
    <property type="entry name" value="TRANSCRIPTION FACTOR KAPC-RELATED"/>
    <property type="match status" value="1"/>
</dbReference>
<dbReference type="EMBL" id="JH930468">
    <property type="protein sequence ID" value="EKM61031.1"/>
    <property type="molecule type" value="Genomic_DNA"/>
</dbReference>
<organism evidence="6 7">
    <name type="scientific">Phanerochaete carnosa (strain HHB-10118-sp)</name>
    <name type="common">White-rot fungus</name>
    <name type="synonym">Peniophora carnosa</name>
    <dbReference type="NCBI Taxonomy" id="650164"/>
    <lineage>
        <taxon>Eukaryota</taxon>
        <taxon>Fungi</taxon>
        <taxon>Dikarya</taxon>
        <taxon>Basidiomycota</taxon>
        <taxon>Agaricomycotina</taxon>
        <taxon>Agaricomycetes</taxon>
        <taxon>Polyporales</taxon>
        <taxon>Phanerochaetaceae</taxon>
        <taxon>Phanerochaete</taxon>
    </lineage>
</organism>
<dbReference type="GO" id="GO:0090575">
    <property type="term" value="C:RNA polymerase II transcription regulator complex"/>
    <property type="evidence" value="ECO:0007669"/>
    <property type="project" value="TreeGrafter"/>
</dbReference>
<sequence length="490" mass="52368">MPDALSPLSQTSKAGSDDCAPLDAAERKKKNADAQAAFRARRANYIATLEETVTNLEAVVLQLQDSNRQLKDEVTDLRSQNIQLRNEGRDREKFWRALWQARSTGMPPDPLDDSVLPSYAQIHHSSPMHTPNRLASVSPSHYQDPRMQYAPDGSAPLAPPQYQASTATEYMQRSPALGFAPANAVAGPSRAPSVDPQRMNGYGAYPPYANEGSSPEDAWPQHGLPTTVTDRNNIDHSPSPTYVESPSLTSSELSYPSHHTIGDDQKVGPNGVQQSYMYTTSRSTSPSSTPTSTSSLSLSAAPYQFTFPEGTAIQDRPEFAQRRPNYMTLHGGTADIPIAGSVGDAMRLRMGMGRANTLPGVLPPAYPPNGMHHESDEDDATSQQQPQAGGARSRSRRNTAPGGGSAATNRSSQSPSPPPPISGTLAVIKAQAFGAYRRSRPRTRRASGDAAKLSVEALSARGIAVAGGGPASKRQKLQNGASHDTLPSPP</sequence>
<feature type="region of interest" description="Disordered" evidence="4">
    <location>
        <begin position="1"/>
        <end position="33"/>
    </location>
</feature>
<evidence type="ECO:0000313" key="7">
    <source>
        <dbReference type="Proteomes" id="UP000008370"/>
    </source>
</evidence>
<dbReference type="InParanoid" id="K5VDH4"/>
<feature type="compositionally biased region" description="Polar residues" evidence="4">
    <location>
        <begin position="124"/>
        <end position="141"/>
    </location>
</feature>
<feature type="region of interest" description="Disordered" evidence="4">
    <location>
        <begin position="359"/>
        <end position="423"/>
    </location>
</feature>
<feature type="region of interest" description="Disordered" evidence="4">
    <location>
        <begin position="124"/>
        <end position="168"/>
    </location>
</feature>
<evidence type="ECO:0000256" key="1">
    <source>
        <dbReference type="ARBA" id="ARBA00004123"/>
    </source>
</evidence>
<dbReference type="Proteomes" id="UP000008370">
    <property type="component" value="Unassembled WGS sequence"/>
</dbReference>
<keyword evidence="2" id="KW-0539">Nucleus</keyword>
<gene>
    <name evidence="6" type="ORF">PHACADRAFT_247347</name>
</gene>
<evidence type="ECO:0000256" key="4">
    <source>
        <dbReference type="SAM" id="MobiDB-lite"/>
    </source>
</evidence>
<dbReference type="STRING" id="650164.K5VDH4"/>
<feature type="coiled-coil region" evidence="3">
    <location>
        <begin position="46"/>
        <end position="87"/>
    </location>
</feature>
<dbReference type="RefSeq" id="XP_007390466.1">
    <property type="nucleotide sequence ID" value="XM_007390404.1"/>
</dbReference>
<accession>K5VDH4</accession>
<evidence type="ECO:0000256" key="2">
    <source>
        <dbReference type="ARBA" id="ARBA00023242"/>
    </source>
</evidence>
<dbReference type="GeneID" id="18914061"/>
<dbReference type="AlphaFoldDB" id="K5VDH4"/>
<name>K5VDH4_PHACS</name>
<dbReference type="InterPro" id="IPR004827">
    <property type="entry name" value="bZIP"/>
</dbReference>
<dbReference type="PROSITE" id="PS00036">
    <property type="entry name" value="BZIP_BASIC"/>
    <property type="match status" value="1"/>
</dbReference>
<keyword evidence="3" id="KW-0175">Coiled coil</keyword>
<reference evidence="6 7" key="1">
    <citation type="journal article" date="2012" name="BMC Genomics">
        <title>Comparative genomics of the white-rot fungi, Phanerochaete carnosa and P. chrysosporium, to elucidate the genetic basis of the distinct wood types they colonize.</title>
        <authorList>
            <person name="Suzuki H."/>
            <person name="MacDonald J."/>
            <person name="Syed K."/>
            <person name="Salamov A."/>
            <person name="Hori C."/>
            <person name="Aerts A."/>
            <person name="Henrissat B."/>
            <person name="Wiebenga A."/>
            <person name="vanKuyk P.A."/>
            <person name="Barry K."/>
            <person name="Lindquist E."/>
            <person name="LaButti K."/>
            <person name="Lapidus A."/>
            <person name="Lucas S."/>
            <person name="Coutinho P."/>
            <person name="Gong Y."/>
            <person name="Samejima M."/>
            <person name="Mahadevan R."/>
            <person name="Abou-Zaid M."/>
            <person name="de Vries R.P."/>
            <person name="Igarashi K."/>
            <person name="Yadav J.S."/>
            <person name="Grigoriev I.V."/>
            <person name="Master E.R."/>
        </authorList>
    </citation>
    <scope>NUCLEOTIDE SEQUENCE [LARGE SCALE GENOMIC DNA]</scope>
    <source>
        <strain evidence="6 7">HHB-10118-sp</strain>
    </source>
</reference>
<evidence type="ECO:0000259" key="5">
    <source>
        <dbReference type="PROSITE" id="PS00036"/>
    </source>
</evidence>
<dbReference type="PANTHER" id="PTHR40621:SF6">
    <property type="entry name" value="AP-1-LIKE TRANSCRIPTION FACTOR YAP1-RELATED"/>
    <property type="match status" value="1"/>
</dbReference>
<proteinExistence type="predicted"/>
<feature type="domain" description="BZIP" evidence="5">
    <location>
        <begin position="27"/>
        <end position="41"/>
    </location>
</feature>
<feature type="non-terminal residue" evidence="6">
    <location>
        <position position="1"/>
    </location>
</feature>
<dbReference type="InterPro" id="IPR046347">
    <property type="entry name" value="bZIP_sf"/>
</dbReference>
<dbReference type="InterPro" id="IPR050936">
    <property type="entry name" value="AP-1-like"/>
</dbReference>
<protein>
    <recommendedName>
        <fullName evidence="5">BZIP domain-containing protein</fullName>
    </recommendedName>
</protein>
<dbReference type="OrthoDB" id="2285533at2759"/>
<dbReference type="Pfam" id="PF00170">
    <property type="entry name" value="bZIP_1"/>
    <property type="match status" value="1"/>
</dbReference>
<comment type="subcellular location">
    <subcellularLocation>
        <location evidence="1">Nucleus</location>
    </subcellularLocation>
</comment>
<dbReference type="SUPFAM" id="SSF57959">
    <property type="entry name" value="Leucine zipper domain"/>
    <property type="match status" value="1"/>
</dbReference>
<feature type="region of interest" description="Disordered" evidence="4">
    <location>
        <begin position="466"/>
        <end position="490"/>
    </location>
</feature>
<dbReference type="GO" id="GO:0001228">
    <property type="term" value="F:DNA-binding transcription activator activity, RNA polymerase II-specific"/>
    <property type="evidence" value="ECO:0007669"/>
    <property type="project" value="TreeGrafter"/>
</dbReference>
<dbReference type="Gene3D" id="1.20.5.170">
    <property type="match status" value="1"/>
</dbReference>